<dbReference type="RefSeq" id="WP_066721562.1">
    <property type="nucleotide sequence ID" value="NZ_JBHSLU010000022.1"/>
</dbReference>
<dbReference type="Proteomes" id="UP001596060">
    <property type="component" value="Unassembled WGS sequence"/>
</dbReference>
<dbReference type="InterPro" id="IPR037185">
    <property type="entry name" value="EmrE-like"/>
</dbReference>
<evidence type="ECO:0000259" key="2">
    <source>
        <dbReference type="Pfam" id="PF00892"/>
    </source>
</evidence>
<proteinExistence type="predicted"/>
<evidence type="ECO:0000256" key="1">
    <source>
        <dbReference type="SAM" id="Phobius"/>
    </source>
</evidence>
<feature type="transmembrane region" description="Helical" evidence="1">
    <location>
        <begin position="216"/>
        <end position="235"/>
    </location>
</feature>
<feature type="transmembrane region" description="Helical" evidence="1">
    <location>
        <begin position="247"/>
        <end position="266"/>
    </location>
</feature>
<sequence>MSEAESAAATKARRDILIGAALMVVSTFCFVSLDSILKALAARHDVLFLAWGRNLFQVIYLVAVMPLFGARRMLVTRHPVIQLGRGAALVGTTVFIVLALKSMPLAQTYAITFSAPLIATILAMVFLKERPSLRRWALILIGFGGVMVALQPTAPGAGSFLIFPLAMALCNAGYHVLTRAIAADEDPLAMLFQVGFFAFLLTSLALPWSWSRMEPWEWGVLAVGGAFGTLAHLLLIEAFRRAPTAVISPMIYSQIIAACLIGYLAFGEVPTVATLLGAAIVVASGVALIRSRG</sequence>
<protein>
    <submittedName>
        <fullName evidence="3">DMT family transporter</fullName>
    </submittedName>
</protein>
<dbReference type="SUPFAM" id="SSF103481">
    <property type="entry name" value="Multidrug resistance efflux transporter EmrE"/>
    <property type="match status" value="2"/>
</dbReference>
<feature type="transmembrane region" description="Helical" evidence="1">
    <location>
        <begin position="272"/>
        <end position="289"/>
    </location>
</feature>
<feature type="domain" description="EamA" evidence="2">
    <location>
        <begin position="18"/>
        <end position="149"/>
    </location>
</feature>
<dbReference type="PANTHER" id="PTHR22911:SF103">
    <property type="entry name" value="BLR2811 PROTEIN"/>
    <property type="match status" value="1"/>
</dbReference>
<feature type="transmembrane region" description="Helical" evidence="1">
    <location>
        <begin position="160"/>
        <end position="177"/>
    </location>
</feature>
<evidence type="ECO:0000313" key="3">
    <source>
        <dbReference type="EMBL" id="MFC5505753.1"/>
    </source>
</evidence>
<keyword evidence="1" id="KW-1133">Transmembrane helix</keyword>
<dbReference type="EMBL" id="JBHSLU010000022">
    <property type="protein sequence ID" value="MFC5505753.1"/>
    <property type="molecule type" value="Genomic_DNA"/>
</dbReference>
<dbReference type="Pfam" id="PF00892">
    <property type="entry name" value="EamA"/>
    <property type="match status" value="2"/>
</dbReference>
<dbReference type="PANTHER" id="PTHR22911">
    <property type="entry name" value="ACYL-MALONYL CONDENSING ENZYME-RELATED"/>
    <property type="match status" value="1"/>
</dbReference>
<keyword evidence="1" id="KW-0812">Transmembrane</keyword>
<dbReference type="Gene3D" id="1.10.3730.20">
    <property type="match status" value="1"/>
</dbReference>
<evidence type="ECO:0000313" key="4">
    <source>
        <dbReference type="Proteomes" id="UP001596060"/>
    </source>
</evidence>
<feature type="transmembrane region" description="Helical" evidence="1">
    <location>
        <begin position="80"/>
        <end position="100"/>
    </location>
</feature>
<feature type="transmembrane region" description="Helical" evidence="1">
    <location>
        <begin position="136"/>
        <end position="154"/>
    </location>
</feature>
<feature type="transmembrane region" description="Helical" evidence="1">
    <location>
        <begin position="106"/>
        <end position="127"/>
    </location>
</feature>
<keyword evidence="4" id="KW-1185">Reference proteome</keyword>
<reference evidence="4" key="1">
    <citation type="journal article" date="2019" name="Int. J. Syst. Evol. Microbiol.">
        <title>The Global Catalogue of Microorganisms (GCM) 10K type strain sequencing project: providing services to taxonomists for standard genome sequencing and annotation.</title>
        <authorList>
            <consortium name="The Broad Institute Genomics Platform"/>
            <consortium name="The Broad Institute Genome Sequencing Center for Infectious Disease"/>
            <person name="Wu L."/>
            <person name="Ma J."/>
        </authorList>
    </citation>
    <scope>NUCLEOTIDE SEQUENCE [LARGE SCALE GENOMIC DNA]</scope>
    <source>
        <strain evidence="4">CCUG 43117</strain>
    </source>
</reference>
<organism evidence="3 4">
    <name type="scientific">Bosea massiliensis</name>
    <dbReference type="NCBI Taxonomy" id="151419"/>
    <lineage>
        <taxon>Bacteria</taxon>
        <taxon>Pseudomonadati</taxon>
        <taxon>Pseudomonadota</taxon>
        <taxon>Alphaproteobacteria</taxon>
        <taxon>Hyphomicrobiales</taxon>
        <taxon>Boseaceae</taxon>
        <taxon>Bosea</taxon>
    </lineage>
</organism>
<name>A0ABW0P0Y1_9HYPH</name>
<feature type="domain" description="EamA" evidence="2">
    <location>
        <begin position="162"/>
        <end position="284"/>
    </location>
</feature>
<dbReference type="InterPro" id="IPR000620">
    <property type="entry name" value="EamA_dom"/>
</dbReference>
<feature type="transmembrane region" description="Helical" evidence="1">
    <location>
        <begin position="48"/>
        <end position="68"/>
    </location>
</feature>
<gene>
    <name evidence="3" type="ORF">ACFPN9_10825</name>
</gene>
<feature type="transmembrane region" description="Helical" evidence="1">
    <location>
        <begin position="16"/>
        <end position="36"/>
    </location>
</feature>
<keyword evidence="1" id="KW-0472">Membrane</keyword>
<comment type="caution">
    <text evidence="3">The sequence shown here is derived from an EMBL/GenBank/DDBJ whole genome shotgun (WGS) entry which is preliminary data.</text>
</comment>
<accession>A0ABW0P0Y1</accession>
<feature type="transmembrane region" description="Helical" evidence="1">
    <location>
        <begin position="189"/>
        <end position="210"/>
    </location>
</feature>